<sequence length="197" mass="22320">MEKTRKLLICTSFLVLATLLFTKKSAALMPYTPRAFWDVMFPSEDPFRILEHSPLTIPKGGVDQSTLALARADWKETAKEHVISLDVPGMMRDEIKIEVEDNRVLRVSGERRTEEEVEGDKWHRAERSVGKFWRQLRLPGNADLDRVGAVLENGVLRIVVPKLAEEKKKQPKVISIVEEVGSANDGVDVNKAKKDEM</sequence>
<dbReference type="AlphaFoldDB" id="A0ABD2ZBS3"/>
<gene>
    <name evidence="6" type="ORF">ACH5RR_022687</name>
</gene>
<evidence type="ECO:0000256" key="1">
    <source>
        <dbReference type="ARBA" id="ARBA00023016"/>
    </source>
</evidence>
<dbReference type="SUPFAM" id="SSF49764">
    <property type="entry name" value="HSP20-like chaperones"/>
    <property type="match status" value="1"/>
</dbReference>
<reference evidence="6 7" key="1">
    <citation type="submission" date="2024-11" db="EMBL/GenBank/DDBJ databases">
        <title>A near-complete genome assembly of Cinchona calisaya.</title>
        <authorList>
            <person name="Lian D.C."/>
            <person name="Zhao X.W."/>
            <person name="Wei L."/>
        </authorList>
    </citation>
    <scope>NUCLEOTIDE SEQUENCE [LARGE SCALE GENOMIC DNA]</scope>
    <source>
        <tissue evidence="6">Nenye</tissue>
    </source>
</reference>
<feature type="domain" description="SHSP" evidence="5">
    <location>
        <begin position="63"/>
        <end position="179"/>
    </location>
</feature>
<evidence type="ECO:0000259" key="5">
    <source>
        <dbReference type="PROSITE" id="PS01031"/>
    </source>
</evidence>
<feature type="chain" id="PRO_5044791217" description="SHSP domain-containing protein" evidence="4">
    <location>
        <begin position="28"/>
        <end position="197"/>
    </location>
</feature>
<keyword evidence="1" id="KW-0346">Stress response</keyword>
<keyword evidence="7" id="KW-1185">Reference proteome</keyword>
<evidence type="ECO:0000256" key="4">
    <source>
        <dbReference type="SAM" id="SignalP"/>
    </source>
</evidence>
<dbReference type="Gene3D" id="2.60.40.790">
    <property type="match status" value="1"/>
</dbReference>
<name>A0ABD2ZBS3_9GENT</name>
<organism evidence="6 7">
    <name type="scientific">Cinchona calisaya</name>
    <dbReference type="NCBI Taxonomy" id="153742"/>
    <lineage>
        <taxon>Eukaryota</taxon>
        <taxon>Viridiplantae</taxon>
        <taxon>Streptophyta</taxon>
        <taxon>Embryophyta</taxon>
        <taxon>Tracheophyta</taxon>
        <taxon>Spermatophyta</taxon>
        <taxon>Magnoliopsida</taxon>
        <taxon>eudicotyledons</taxon>
        <taxon>Gunneridae</taxon>
        <taxon>Pentapetalae</taxon>
        <taxon>asterids</taxon>
        <taxon>lamiids</taxon>
        <taxon>Gentianales</taxon>
        <taxon>Rubiaceae</taxon>
        <taxon>Cinchonoideae</taxon>
        <taxon>Cinchoneae</taxon>
        <taxon>Cinchona</taxon>
    </lineage>
</organism>
<dbReference type="InterPro" id="IPR008978">
    <property type="entry name" value="HSP20-like_chaperone"/>
</dbReference>
<evidence type="ECO:0000313" key="6">
    <source>
        <dbReference type="EMBL" id="KAL3515785.1"/>
    </source>
</evidence>
<dbReference type="Pfam" id="PF00011">
    <property type="entry name" value="HSP20"/>
    <property type="match status" value="1"/>
</dbReference>
<proteinExistence type="inferred from homology"/>
<dbReference type="PROSITE" id="PS01031">
    <property type="entry name" value="SHSP"/>
    <property type="match status" value="1"/>
</dbReference>
<protein>
    <recommendedName>
        <fullName evidence="5">SHSP domain-containing protein</fullName>
    </recommendedName>
</protein>
<comment type="caution">
    <text evidence="6">The sequence shown here is derived from an EMBL/GenBank/DDBJ whole genome shotgun (WGS) entry which is preliminary data.</text>
</comment>
<evidence type="ECO:0000313" key="7">
    <source>
        <dbReference type="Proteomes" id="UP001630127"/>
    </source>
</evidence>
<evidence type="ECO:0000256" key="2">
    <source>
        <dbReference type="PROSITE-ProRule" id="PRU00285"/>
    </source>
</evidence>
<feature type="signal peptide" evidence="4">
    <location>
        <begin position="1"/>
        <end position="27"/>
    </location>
</feature>
<dbReference type="PANTHER" id="PTHR11527">
    <property type="entry name" value="HEAT-SHOCK PROTEIN 20 FAMILY MEMBER"/>
    <property type="match status" value="1"/>
</dbReference>
<dbReference type="EMBL" id="JBJUIK010000010">
    <property type="protein sequence ID" value="KAL3515785.1"/>
    <property type="molecule type" value="Genomic_DNA"/>
</dbReference>
<dbReference type="Proteomes" id="UP001630127">
    <property type="component" value="Unassembled WGS sequence"/>
</dbReference>
<comment type="similarity">
    <text evidence="2 3">Belongs to the small heat shock protein (HSP20) family.</text>
</comment>
<evidence type="ECO:0000256" key="3">
    <source>
        <dbReference type="RuleBase" id="RU003616"/>
    </source>
</evidence>
<accession>A0ABD2ZBS3</accession>
<dbReference type="InterPro" id="IPR031107">
    <property type="entry name" value="Small_HSP"/>
</dbReference>
<dbReference type="CDD" id="cd06472">
    <property type="entry name" value="ACD_ScHsp26_like"/>
    <property type="match status" value="1"/>
</dbReference>
<dbReference type="InterPro" id="IPR002068">
    <property type="entry name" value="A-crystallin/Hsp20_dom"/>
</dbReference>
<keyword evidence="4" id="KW-0732">Signal</keyword>